<accession>A0A9D4TU26</accession>
<gene>
    <name evidence="2" type="ORF">D9Q98_002866</name>
</gene>
<feature type="transmembrane region" description="Helical" evidence="1">
    <location>
        <begin position="15"/>
        <end position="31"/>
    </location>
</feature>
<sequence>MGAFKSVQAPVKQPSVVLAVVAGVATVYAFWELRIRASKKQGLIPQTMSKEWQEAEHEYLQHVPFQSNPHKFARLNPHRHSVPPSAAVLLE</sequence>
<dbReference type="Proteomes" id="UP001055712">
    <property type="component" value="Unassembled WGS sequence"/>
</dbReference>
<dbReference type="AlphaFoldDB" id="A0A9D4TU26"/>
<keyword evidence="1" id="KW-0472">Membrane</keyword>
<protein>
    <submittedName>
        <fullName evidence="2">Uncharacterized protein</fullName>
    </submittedName>
</protein>
<organism evidence="2 3">
    <name type="scientific">Chlorella vulgaris</name>
    <name type="common">Green alga</name>
    <dbReference type="NCBI Taxonomy" id="3077"/>
    <lineage>
        <taxon>Eukaryota</taxon>
        <taxon>Viridiplantae</taxon>
        <taxon>Chlorophyta</taxon>
        <taxon>core chlorophytes</taxon>
        <taxon>Trebouxiophyceae</taxon>
        <taxon>Chlorellales</taxon>
        <taxon>Chlorellaceae</taxon>
        <taxon>Chlorella clade</taxon>
        <taxon>Chlorella</taxon>
    </lineage>
</organism>
<dbReference type="EMBL" id="SIDB01000003">
    <property type="protein sequence ID" value="KAI3434809.1"/>
    <property type="molecule type" value="Genomic_DNA"/>
</dbReference>
<name>A0A9D4TU26_CHLVU</name>
<keyword evidence="1" id="KW-0812">Transmembrane</keyword>
<reference evidence="2" key="1">
    <citation type="journal article" date="2019" name="Plant J.">
        <title>Chlorella vulgaris genome assembly and annotation reveals the molecular basis for metabolic acclimation to high light conditions.</title>
        <authorList>
            <person name="Cecchin M."/>
            <person name="Marcolungo L."/>
            <person name="Rossato M."/>
            <person name="Girolomoni L."/>
            <person name="Cosentino E."/>
            <person name="Cuine S."/>
            <person name="Li-Beisson Y."/>
            <person name="Delledonne M."/>
            <person name="Ballottari M."/>
        </authorList>
    </citation>
    <scope>NUCLEOTIDE SEQUENCE</scope>
    <source>
        <strain evidence="2">211/11P</strain>
    </source>
</reference>
<evidence type="ECO:0000256" key="1">
    <source>
        <dbReference type="SAM" id="Phobius"/>
    </source>
</evidence>
<evidence type="ECO:0000313" key="3">
    <source>
        <dbReference type="Proteomes" id="UP001055712"/>
    </source>
</evidence>
<reference evidence="2" key="2">
    <citation type="submission" date="2020-11" db="EMBL/GenBank/DDBJ databases">
        <authorList>
            <person name="Cecchin M."/>
            <person name="Marcolungo L."/>
            <person name="Rossato M."/>
            <person name="Girolomoni L."/>
            <person name="Cosentino E."/>
            <person name="Cuine S."/>
            <person name="Li-Beisson Y."/>
            <person name="Delledonne M."/>
            <person name="Ballottari M."/>
        </authorList>
    </citation>
    <scope>NUCLEOTIDE SEQUENCE</scope>
    <source>
        <strain evidence="2">211/11P</strain>
        <tissue evidence="2">Whole cell</tissue>
    </source>
</reference>
<keyword evidence="3" id="KW-1185">Reference proteome</keyword>
<evidence type="ECO:0000313" key="2">
    <source>
        <dbReference type="EMBL" id="KAI3434809.1"/>
    </source>
</evidence>
<proteinExistence type="predicted"/>
<comment type="caution">
    <text evidence="2">The sequence shown here is derived from an EMBL/GenBank/DDBJ whole genome shotgun (WGS) entry which is preliminary data.</text>
</comment>
<keyword evidence="1" id="KW-1133">Transmembrane helix</keyword>